<evidence type="ECO:0000256" key="3">
    <source>
        <dbReference type="ARBA" id="ARBA00023163"/>
    </source>
</evidence>
<keyword evidence="2 4" id="KW-0238">DNA-binding</keyword>
<dbReference type="InterPro" id="IPR050109">
    <property type="entry name" value="HTH-type_TetR-like_transc_reg"/>
</dbReference>
<dbReference type="KEGG" id="arev:RVR_4753"/>
<dbReference type="Pfam" id="PF00440">
    <property type="entry name" value="TetR_N"/>
    <property type="match status" value="1"/>
</dbReference>
<reference evidence="6 7" key="3">
    <citation type="journal article" date="2011" name="Nat. Chem. Biol.">
        <title>Reveromycin A biosynthesis uses RevG and RevJ for stereospecific spiroacetal formation.</title>
        <authorList>
            <person name="Takahashi S."/>
            <person name="Toyoda A."/>
            <person name="Sekiyama Y."/>
            <person name="Takagi H."/>
            <person name="Nogawa T."/>
            <person name="Uramoto M."/>
            <person name="Suzuki R."/>
            <person name="Koshino H."/>
            <person name="Kumano T."/>
            <person name="Panthee S."/>
            <person name="Dairi T."/>
            <person name="Ishikawa J."/>
            <person name="Ikeda H."/>
            <person name="Sakaki Y."/>
            <person name="Osada H."/>
        </authorList>
    </citation>
    <scope>NUCLEOTIDE SEQUENCE [LARGE SCALE GENOMIC DNA]</scope>
    <source>
        <strain evidence="6 7">SN-593</strain>
    </source>
</reference>
<dbReference type="PANTHER" id="PTHR30055:SF234">
    <property type="entry name" value="HTH-TYPE TRANSCRIPTIONAL REGULATOR BETI"/>
    <property type="match status" value="1"/>
</dbReference>
<dbReference type="InterPro" id="IPR009057">
    <property type="entry name" value="Homeodomain-like_sf"/>
</dbReference>
<organism evidence="6 7">
    <name type="scientific">Actinacidiphila reveromycinica</name>
    <dbReference type="NCBI Taxonomy" id="659352"/>
    <lineage>
        <taxon>Bacteria</taxon>
        <taxon>Bacillati</taxon>
        <taxon>Actinomycetota</taxon>
        <taxon>Actinomycetes</taxon>
        <taxon>Kitasatosporales</taxon>
        <taxon>Streptomycetaceae</taxon>
        <taxon>Actinacidiphila</taxon>
    </lineage>
</organism>
<reference evidence="6 7" key="4">
    <citation type="journal article" date="2020" name="Sci. Rep.">
        <title>beta-carboline chemical signals induce reveromycin production through a LuxR family regulator in Streptomyces sp. SN-593.</title>
        <authorList>
            <person name="Panthee S."/>
            <person name="Kito N."/>
            <person name="Hayashi T."/>
            <person name="Shimizu T."/>
            <person name="Ishikawa J."/>
            <person name="Hamamoto H."/>
            <person name="Osada H."/>
            <person name="Takahashi S."/>
        </authorList>
    </citation>
    <scope>NUCLEOTIDE SEQUENCE [LARGE SCALE GENOMIC DNA]</scope>
    <source>
        <strain evidence="6 7">SN-593</strain>
    </source>
</reference>
<dbReference type="PROSITE" id="PS50977">
    <property type="entry name" value="HTH_TETR_2"/>
    <property type="match status" value="1"/>
</dbReference>
<evidence type="ECO:0000313" key="7">
    <source>
        <dbReference type="Proteomes" id="UP000595703"/>
    </source>
</evidence>
<dbReference type="InterPro" id="IPR025996">
    <property type="entry name" value="MT1864/Rv1816-like_C"/>
</dbReference>
<dbReference type="EMBL" id="AP018365">
    <property type="protein sequence ID" value="BBA98536.1"/>
    <property type="molecule type" value="Genomic_DNA"/>
</dbReference>
<evidence type="ECO:0000313" key="6">
    <source>
        <dbReference type="EMBL" id="BBA98536.1"/>
    </source>
</evidence>
<dbReference type="Gene3D" id="1.10.357.10">
    <property type="entry name" value="Tetracycline Repressor, domain 2"/>
    <property type="match status" value="1"/>
</dbReference>
<dbReference type="Proteomes" id="UP000595703">
    <property type="component" value="Chromosome"/>
</dbReference>
<name>A0A7U3UTV9_9ACTN</name>
<dbReference type="InterPro" id="IPR001647">
    <property type="entry name" value="HTH_TetR"/>
</dbReference>
<dbReference type="RefSeq" id="WP_202234673.1">
    <property type="nucleotide sequence ID" value="NZ_AP018365.1"/>
</dbReference>
<keyword evidence="1" id="KW-0805">Transcription regulation</keyword>
<feature type="domain" description="HTH tetR-type" evidence="5">
    <location>
        <begin position="12"/>
        <end position="72"/>
    </location>
</feature>
<reference evidence="6 7" key="1">
    <citation type="journal article" date="2010" name="J. Bacteriol.">
        <title>Biochemical characterization of a novel indole prenyltransferase from Streptomyces sp. SN-593.</title>
        <authorList>
            <person name="Takahashi S."/>
            <person name="Takagi H."/>
            <person name="Toyoda A."/>
            <person name="Uramoto M."/>
            <person name="Nogawa T."/>
            <person name="Ueki M."/>
            <person name="Sakaki Y."/>
            <person name="Osada H."/>
        </authorList>
    </citation>
    <scope>NUCLEOTIDE SEQUENCE [LARGE SCALE GENOMIC DNA]</scope>
    <source>
        <strain evidence="6 7">SN-593</strain>
    </source>
</reference>
<dbReference type="Pfam" id="PF13305">
    <property type="entry name" value="TetR_C_33"/>
    <property type="match status" value="1"/>
</dbReference>
<dbReference type="SUPFAM" id="SSF48498">
    <property type="entry name" value="Tetracyclin repressor-like, C-terminal domain"/>
    <property type="match status" value="1"/>
</dbReference>
<evidence type="ECO:0000256" key="2">
    <source>
        <dbReference type="ARBA" id="ARBA00023125"/>
    </source>
</evidence>
<evidence type="ECO:0000256" key="4">
    <source>
        <dbReference type="PROSITE-ProRule" id="PRU00335"/>
    </source>
</evidence>
<sequence length="219" mass="22889">MSIQTRRERERAEREQLIVTTARELAEAEGWDAVTTRRLAAEIEYSQPVLYGHFKGKNAIMTAVAVQGCAELAVALRAARTRAGSGSKSGAGSKSGSGSGDARAALAAVAAAYTAFSRDHPALYDAMFTHAVELPFATPEAPAPLQDAFAEILAAVAPLAAPDDVPGILTETFWAALHGLVTLMRSGRLPAPGHEYRLALLIARFAPDAGPAARPATAG</sequence>
<evidence type="ECO:0000259" key="5">
    <source>
        <dbReference type="PROSITE" id="PS50977"/>
    </source>
</evidence>
<accession>A0A7U3UTV9</accession>
<feature type="DNA-binding region" description="H-T-H motif" evidence="4">
    <location>
        <begin position="35"/>
        <end position="54"/>
    </location>
</feature>
<dbReference type="SUPFAM" id="SSF46689">
    <property type="entry name" value="Homeodomain-like"/>
    <property type="match status" value="1"/>
</dbReference>
<keyword evidence="3" id="KW-0804">Transcription</keyword>
<proteinExistence type="predicted"/>
<evidence type="ECO:0000256" key="1">
    <source>
        <dbReference type="ARBA" id="ARBA00023015"/>
    </source>
</evidence>
<dbReference type="PANTHER" id="PTHR30055">
    <property type="entry name" value="HTH-TYPE TRANSCRIPTIONAL REGULATOR RUTR"/>
    <property type="match status" value="1"/>
</dbReference>
<keyword evidence="7" id="KW-1185">Reference proteome</keyword>
<dbReference type="InterPro" id="IPR036271">
    <property type="entry name" value="Tet_transcr_reg_TetR-rel_C_sf"/>
</dbReference>
<reference evidence="6 7" key="2">
    <citation type="journal article" date="2011" name="J. Antibiot.">
        <title>Furaquinocins I and J: novel polyketide isoprenoid hybrid compounds from Streptomyces reveromyceticus SN-593.</title>
        <authorList>
            <person name="Panthee S."/>
            <person name="Takahashi S."/>
            <person name="Takagi H."/>
            <person name="Nogawa T."/>
            <person name="Oowada E."/>
            <person name="Uramoto M."/>
            <person name="Osada H."/>
        </authorList>
    </citation>
    <scope>NUCLEOTIDE SEQUENCE [LARGE SCALE GENOMIC DNA]</scope>
    <source>
        <strain evidence="6 7">SN-593</strain>
    </source>
</reference>
<dbReference type="GO" id="GO:0000976">
    <property type="term" value="F:transcription cis-regulatory region binding"/>
    <property type="evidence" value="ECO:0007669"/>
    <property type="project" value="TreeGrafter"/>
</dbReference>
<dbReference type="AlphaFoldDB" id="A0A7U3UTV9"/>
<protein>
    <submittedName>
        <fullName evidence="6">Putative TetR family transcriptional regulator</fullName>
    </submittedName>
</protein>
<gene>
    <name evidence="6" type="ORF">RVR_4753</name>
</gene>
<dbReference type="GO" id="GO:0003700">
    <property type="term" value="F:DNA-binding transcription factor activity"/>
    <property type="evidence" value="ECO:0007669"/>
    <property type="project" value="TreeGrafter"/>
</dbReference>